<feature type="domain" description="Pre-mRNA polyadenylation factor Fip1" evidence="6">
    <location>
        <begin position="227"/>
        <end position="268"/>
    </location>
</feature>
<feature type="compositionally biased region" description="Polar residues" evidence="5">
    <location>
        <begin position="108"/>
        <end position="132"/>
    </location>
</feature>
<dbReference type="AlphaFoldDB" id="A0A077R4Z8"/>
<evidence type="ECO:0000256" key="1">
    <source>
        <dbReference type="ARBA" id="ARBA00004123"/>
    </source>
</evidence>
<feature type="compositionally biased region" description="Gly residues" evidence="5">
    <location>
        <begin position="606"/>
        <end position="616"/>
    </location>
</feature>
<name>A0A077R4Z8_9BASI</name>
<proteinExistence type="inferred from homology"/>
<dbReference type="GO" id="GO:0006397">
    <property type="term" value="P:mRNA processing"/>
    <property type="evidence" value="ECO:0007669"/>
    <property type="project" value="UniProtKB-KW"/>
</dbReference>
<feature type="compositionally biased region" description="Polar residues" evidence="5">
    <location>
        <begin position="390"/>
        <end position="399"/>
    </location>
</feature>
<evidence type="ECO:0000313" key="7">
    <source>
        <dbReference type="EMBL" id="CDI53973.1"/>
    </source>
</evidence>
<accession>A0A077R4Z8</accession>
<keyword evidence="4" id="KW-0539">Nucleus</keyword>
<feature type="compositionally biased region" description="Pro residues" evidence="5">
    <location>
        <begin position="162"/>
        <end position="171"/>
    </location>
</feature>
<feature type="region of interest" description="Disordered" evidence="5">
    <location>
        <begin position="336"/>
        <end position="622"/>
    </location>
</feature>
<reference evidence="7" key="1">
    <citation type="journal article" date="2014" name="Genome Biol. Evol.">
        <title>Gene Loss Rather Than Gene Gain Is Associated with a Host Jump from Monocots to Dicots in the Smut Fungus Melanopsichium pennsylvanicum.</title>
        <authorList>
            <person name="Sharma R."/>
            <person name="Mishra B."/>
            <person name="Runge F."/>
            <person name="Thines M."/>
        </authorList>
    </citation>
    <scope>NUCLEOTIDE SEQUENCE</scope>
    <source>
        <strain evidence="7">4</strain>
    </source>
</reference>
<feature type="compositionally biased region" description="Polar residues" evidence="5">
    <location>
        <begin position="361"/>
        <end position="379"/>
    </location>
</feature>
<comment type="subcellular location">
    <subcellularLocation>
        <location evidence="1">Nucleus</location>
    </subcellularLocation>
</comment>
<feature type="compositionally biased region" description="Polar residues" evidence="5">
    <location>
        <begin position="21"/>
        <end position="48"/>
    </location>
</feature>
<dbReference type="EMBL" id="HG529598">
    <property type="protein sequence ID" value="CDI53973.1"/>
    <property type="molecule type" value="Genomic_DNA"/>
</dbReference>
<dbReference type="Pfam" id="PF05182">
    <property type="entry name" value="Fip1"/>
    <property type="match status" value="1"/>
</dbReference>
<feature type="compositionally biased region" description="Basic residues" evidence="5">
    <location>
        <begin position="570"/>
        <end position="586"/>
    </location>
</feature>
<sequence length="622" mass="64720">MDDDDDAFLYGDEPAAPITSVGPTNGATSIPASETKASAGADTNSTAKDAQECNSDGNSDEDEDEGDDDDSDSDSDIEFIIDASIEAQQPPARPGNFPRPGAPGTRPLPNQSTPQRPQSTLTSEYTPLSRSQLLAAANPNASPTTADAVAQPPGTPSLGVQPGPPGAPPIKPSTSIEADGLGPEGPPPRVPSTAPRLNLSPDPEDRAYPKPGDIVEEEEASSTDIFDIDLDALPDKPWRRYGADLTDYFNYGFNEESWSLWRGKKESMTDARKNAESHMFNGGNGMGANGDVMQNMQQMMNMMPPMPPHGMMPPEQMMAMMAGMGMPPMPGMPSMPPQGMPQMSGNARPGMNPMMIPNMFPGQQSNSGGPGNDPSQRVGTSIRGRAAAAANNTSGQTSRPGRAVSPTLPPNVPSGPKNPGKRYNDRDNGAGAAGDLLDYGATAGIGGGGGDEGDEWDNKDRGGDGETKGKGGWDSPPSAPSRRSVKSAGRREGTFDHHHHHHEQHHDSNGANGNNKDNKEGYGSRRGAGGGTSSSRSSKRATGGGDVESGGGVGWDNDETASQTSASGKGRSKRSSHPASRGSRKRSAPEDRDDGEDASAKAATKKGGGSSRSGKGGSRKKR</sequence>
<feature type="compositionally biased region" description="Gly residues" evidence="5">
    <location>
        <begin position="542"/>
        <end position="554"/>
    </location>
</feature>
<dbReference type="InterPro" id="IPR007854">
    <property type="entry name" value="Fip1_dom"/>
</dbReference>
<dbReference type="PANTHER" id="PTHR13484">
    <property type="entry name" value="FIP1-LIKE 1 PROTEIN"/>
    <property type="match status" value="1"/>
</dbReference>
<evidence type="ECO:0000256" key="5">
    <source>
        <dbReference type="SAM" id="MobiDB-lite"/>
    </source>
</evidence>
<feature type="compositionally biased region" description="Basic and acidic residues" evidence="5">
    <location>
        <begin position="456"/>
        <end position="471"/>
    </location>
</feature>
<dbReference type="InterPro" id="IPR051187">
    <property type="entry name" value="Pre-mRNA_3'-end_processing_reg"/>
</dbReference>
<protein>
    <recommendedName>
        <fullName evidence="6">Pre-mRNA polyadenylation factor Fip1 domain-containing protein</fullName>
    </recommendedName>
</protein>
<feature type="region of interest" description="Disordered" evidence="5">
    <location>
        <begin position="1"/>
        <end position="222"/>
    </location>
</feature>
<evidence type="ECO:0000256" key="2">
    <source>
        <dbReference type="ARBA" id="ARBA00007459"/>
    </source>
</evidence>
<evidence type="ECO:0000259" key="6">
    <source>
        <dbReference type="Pfam" id="PF05182"/>
    </source>
</evidence>
<evidence type="ECO:0000256" key="3">
    <source>
        <dbReference type="ARBA" id="ARBA00022664"/>
    </source>
</evidence>
<organism evidence="7">
    <name type="scientific">Melanopsichium pennsylvanicum 4</name>
    <dbReference type="NCBI Taxonomy" id="1398559"/>
    <lineage>
        <taxon>Eukaryota</taxon>
        <taxon>Fungi</taxon>
        <taxon>Dikarya</taxon>
        <taxon>Basidiomycota</taxon>
        <taxon>Ustilaginomycotina</taxon>
        <taxon>Ustilaginomycetes</taxon>
        <taxon>Ustilaginales</taxon>
        <taxon>Ustilaginaceae</taxon>
        <taxon>Melanopsichium</taxon>
    </lineage>
</organism>
<feature type="compositionally biased region" description="Acidic residues" evidence="5">
    <location>
        <begin position="58"/>
        <end position="79"/>
    </location>
</feature>
<comment type="similarity">
    <text evidence="2">Belongs to the FIP1 family.</text>
</comment>
<feature type="compositionally biased region" description="Low complexity" evidence="5">
    <location>
        <begin position="135"/>
        <end position="148"/>
    </location>
</feature>
<dbReference type="GO" id="GO:0005847">
    <property type="term" value="C:mRNA cleavage and polyadenylation specificity factor complex"/>
    <property type="evidence" value="ECO:0007669"/>
    <property type="project" value="TreeGrafter"/>
</dbReference>
<keyword evidence="3" id="KW-0507">mRNA processing</keyword>
<feature type="compositionally biased region" description="Low complexity" evidence="5">
    <location>
        <begin position="429"/>
        <end position="442"/>
    </location>
</feature>
<dbReference type="PANTHER" id="PTHR13484:SF0">
    <property type="entry name" value="PRE-MRNA 3'-END-PROCESSING FACTOR FIP1"/>
    <property type="match status" value="1"/>
</dbReference>
<evidence type="ECO:0000256" key="4">
    <source>
        <dbReference type="ARBA" id="ARBA00023242"/>
    </source>
</evidence>